<reference evidence="8 9" key="1">
    <citation type="submission" date="2016-05" db="EMBL/GenBank/DDBJ databases">
        <title>Microbial consortia oxidize butane by reversing methanogenesis.</title>
        <authorList>
            <person name="Laso-Perez R."/>
            <person name="Richter M."/>
            <person name="Wegener G."/>
            <person name="Musat F."/>
        </authorList>
    </citation>
    <scope>NUCLEOTIDE SEQUENCE [LARGE SCALE GENOMIC DNA]</scope>
    <source>
        <strain evidence="8">BOX1</strain>
    </source>
</reference>
<dbReference type="Pfam" id="PF07992">
    <property type="entry name" value="Pyr_redox_2"/>
    <property type="match status" value="1"/>
</dbReference>
<evidence type="ECO:0000259" key="6">
    <source>
        <dbReference type="Pfam" id="PF07992"/>
    </source>
</evidence>
<evidence type="ECO:0000313" key="9">
    <source>
        <dbReference type="Proteomes" id="UP000185779"/>
    </source>
</evidence>
<dbReference type="InterPro" id="IPR051169">
    <property type="entry name" value="NADH-Q_oxidoreductase"/>
</dbReference>
<comment type="cofactor">
    <cofactor evidence="1">
        <name>FAD</name>
        <dbReference type="ChEBI" id="CHEBI:57692"/>
    </cofactor>
</comment>
<comment type="caution">
    <text evidence="8">The sequence shown here is derived from an EMBL/GenBank/DDBJ whole genome shotgun (WGS) entry which is preliminary data.</text>
</comment>
<evidence type="ECO:0000256" key="5">
    <source>
        <dbReference type="ARBA" id="ARBA00023002"/>
    </source>
</evidence>
<dbReference type="PANTHER" id="PTHR42913:SF3">
    <property type="entry name" value="64 KDA MITOCHONDRIAL NADH DEHYDROGENASE (EUROFUNG)"/>
    <property type="match status" value="1"/>
</dbReference>
<keyword evidence="5" id="KW-0560">Oxidoreductase</keyword>
<keyword evidence="3" id="KW-0285">Flavoprotein</keyword>
<dbReference type="SUPFAM" id="SSF51905">
    <property type="entry name" value="FAD/NAD(P)-binding domain"/>
    <property type="match status" value="1"/>
</dbReference>
<dbReference type="EMBL" id="LYOR01000005">
    <property type="protein sequence ID" value="OFV65926.1"/>
    <property type="molecule type" value="Genomic_DNA"/>
</dbReference>
<proteinExistence type="inferred from homology"/>
<evidence type="ECO:0000256" key="4">
    <source>
        <dbReference type="ARBA" id="ARBA00022827"/>
    </source>
</evidence>
<dbReference type="Proteomes" id="UP000185779">
    <property type="component" value="Unassembled WGS sequence"/>
</dbReference>
<dbReference type="InterPro" id="IPR023753">
    <property type="entry name" value="FAD/NAD-binding_dom"/>
</dbReference>
<dbReference type="GO" id="GO:0003955">
    <property type="term" value="F:NAD(P)H dehydrogenase (quinone) activity"/>
    <property type="evidence" value="ECO:0007669"/>
    <property type="project" value="TreeGrafter"/>
</dbReference>
<dbReference type="PRINTS" id="PR00368">
    <property type="entry name" value="FADPNR"/>
</dbReference>
<dbReference type="AlphaFoldDB" id="A0A1F2P5I2"/>
<dbReference type="PANTHER" id="PTHR42913">
    <property type="entry name" value="APOPTOSIS-INDUCING FACTOR 1"/>
    <property type="match status" value="1"/>
</dbReference>
<dbReference type="EMBL" id="DRIE01000097">
    <property type="protein sequence ID" value="HEC57347.1"/>
    <property type="molecule type" value="Genomic_DNA"/>
</dbReference>
<name>A0A1F2P5I2_9EURY</name>
<gene>
    <name evidence="7" type="ORF">ENI32_05645</name>
    <name evidence="8" type="ORF">SBU_001108</name>
</gene>
<dbReference type="Proteomes" id="UP000885936">
    <property type="component" value="Unassembled WGS sequence"/>
</dbReference>
<feature type="domain" description="FAD/NAD(P)-binding" evidence="6">
    <location>
        <begin position="1"/>
        <end position="295"/>
    </location>
</feature>
<dbReference type="STRING" id="1839936.SBU_001108"/>
<dbReference type="Gene3D" id="3.50.50.100">
    <property type="match status" value="1"/>
</dbReference>
<evidence type="ECO:0000256" key="1">
    <source>
        <dbReference type="ARBA" id="ARBA00001974"/>
    </source>
</evidence>
<keyword evidence="4" id="KW-0274">FAD</keyword>
<comment type="similarity">
    <text evidence="2">Belongs to the NADH dehydrogenase family.</text>
</comment>
<dbReference type="InterPro" id="IPR036188">
    <property type="entry name" value="FAD/NAD-bd_sf"/>
</dbReference>
<evidence type="ECO:0000313" key="8">
    <source>
        <dbReference type="EMBL" id="OFV65926.1"/>
    </source>
</evidence>
<reference evidence="7" key="2">
    <citation type="journal article" date="2020" name="mSystems">
        <title>Genome- and Community-Level Interaction Insights into Carbon Utilization and Element Cycling Functions of Hydrothermarchaeota in Hydrothermal Sediment.</title>
        <authorList>
            <person name="Zhou Z."/>
            <person name="Liu Y."/>
            <person name="Xu W."/>
            <person name="Pan J."/>
            <person name="Luo Z.H."/>
            <person name="Li M."/>
        </authorList>
    </citation>
    <scope>NUCLEOTIDE SEQUENCE [LARGE SCALE GENOMIC DNA]</scope>
    <source>
        <strain evidence="7">HyVt-386</strain>
    </source>
</reference>
<organism evidence="8 9">
    <name type="scientific">Candidatus Syntropharchaeum butanivorans</name>
    <dbReference type="NCBI Taxonomy" id="1839936"/>
    <lineage>
        <taxon>Archaea</taxon>
        <taxon>Methanobacteriati</taxon>
        <taxon>Methanobacteriota</taxon>
        <taxon>Stenosarchaea group</taxon>
        <taxon>Methanomicrobia</taxon>
        <taxon>Methanosarcinales</taxon>
        <taxon>ANME-2 cluster</taxon>
        <taxon>Candidatus Syntropharchaeum</taxon>
    </lineage>
</organism>
<evidence type="ECO:0000256" key="3">
    <source>
        <dbReference type="ARBA" id="ARBA00022630"/>
    </source>
</evidence>
<accession>A0A1F2P5I2</accession>
<sequence>MKLVVIGCGYAGIEVAEGVRKRMKDAEITMIDPRARMQDQCLHPEIISGKVTPEAISGDISSFARKHDARFINEAALSVDFKSKVVKTEREEVPYDFLAITVGAVQSYFGIPGAEEHSYSINTLEGALEAKKVLESSGKNRIAVVGAGLTGVELVGELVDKYGGKLKITLIEALSKVLPAFSEANPKVCTYIEKVLREKRVDIMLNAAVERVEDDKIYFKGGEPLDYDMLFWTAGIRPAPLLETLDVPKERGWIKVDENLRIEGMNDVFAGGDCAFTMIDGRCSGQNAEEAERQGRMIAENIVRSEKGEPLAKYRPKNTRERPRAFISYGGGKAIATSGRFMIKGRVAYMLKKYVDLRFMKRFE</sequence>
<evidence type="ECO:0000313" key="7">
    <source>
        <dbReference type="EMBL" id="HEC57347.1"/>
    </source>
</evidence>
<keyword evidence="9" id="KW-1185">Reference proteome</keyword>
<dbReference type="GO" id="GO:0019646">
    <property type="term" value="P:aerobic electron transport chain"/>
    <property type="evidence" value="ECO:0007669"/>
    <property type="project" value="TreeGrafter"/>
</dbReference>
<protein>
    <submittedName>
        <fullName evidence="8">FAD-dependent pyridine nucleotide-disulfide oxidoreductase</fullName>
    </submittedName>
</protein>
<evidence type="ECO:0000256" key="2">
    <source>
        <dbReference type="ARBA" id="ARBA00005272"/>
    </source>
</evidence>